<keyword evidence="1" id="KW-0808">Transferase</keyword>
<evidence type="ECO:0000313" key="2">
    <source>
        <dbReference type="EMBL" id="BBC78067.1"/>
    </source>
</evidence>
<comment type="subcellular location">
    <subcellularLocation>
        <location evidence="1">Virion</location>
    </subcellularLocation>
    <text evidence="1">This protein is injected from the virion into the bacterial cell.</text>
</comment>
<proteinExistence type="inferred from homology"/>
<dbReference type="EMBL" id="LC371242">
    <property type="protein sequence ID" value="BBC78067.1"/>
    <property type="molecule type" value="Genomic_DNA"/>
</dbReference>
<accession>A0A2Z5ZC75</accession>
<dbReference type="GO" id="GO:0106274">
    <property type="term" value="F:NAD+-protein-arginine ADP-ribosyltransferase activity"/>
    <property type="evidence" value="ECO:0007669"/>
    <property type="project" value="UniProtKB-UniRule"/>
</dbReference>
<dbReference type="GO" id="GO:0016779">
    <property type="term" value="F:nucleotidyltransferase activity"/>
    <property type="evidence" value="ECO:0007669"/>
    <property type="project" value="UniProtKB-KW"/>
</dbReference>
<keyword evidence="1" id="KW-0946">Virion</keyword>
<dbReference type="EC" id="2.4.2.31" evidence="1"/>
<organism evidence="2 3">
    <name type="scientific">Escherichia phage EcS1</name>
    <dbReference type="NCBI Taxonomy" id="2083276"/>
    <lineage>
        <taxon>Viruses</taxon>
        <taxon>Duplodnaviria</taxon>
        <taxon>Heunggongvirae</taxon>
        <taxon>Uroviricota</taxon>
        <taxon>Caudoviricetes</taxon>
        <taxon>Pantevenvirales</taxon>
        <taxon>Straboviridae</taxon>
        <taxon>Tevenvirinae</taxon>
        <taxon>Kagamiyamavirus</taxon>
        <taxon>Kagamiyamavirus ecs1</taxon>
    </lineage>
</organism>
<evidence type="ECO:0000313" key="3">
    <source>
        <dbReference type="Proteomes" id="UP000250157"/>
    </source>
</evidence>
<comment type="catalytic activity">
    <reaction evidence="1">
        <text>L-arginyl-[protein] + NAD(+) = N(omega)-(ADP-D-ribosyl)-L-arginyl-[protein] + nicotinamide + H(+)</text>
        <dbReference type="Rhea" id="RHEA:19149"/>
        <dbReference type="Rhea" id="RHEA-COMP:10532"/>
        <dbReference type="Rhea" id="RHEA-COMP:15087"/>
        <dbReference type="ChEBI" id="CHEBI:15378"/>
        <dbReference type="ChEBI" id="CHEBI:17154"/>
        <dbReference type="ChEBI" id="CHEBI:29965"/>
        <dbReference type="ChEBI" id="CHEBI:57540"/>
        <dbReference type="ChEBI" id="CHEBI:142554"/>
        <dbReference type="EC" id="2.4.2.31"/>
    </reaction>
</comment>
<reference evidence="2 3" key="1">
    <citation type="submission" date="2018-02" db="EMBL/GenBank/DDBJ databases">
        <title>Full genome sequencing of a novel polyvalent bacteriophage as one of T4-Family member.</title>
        <authorList>
            <person name="Kawasaki T."/>
            <person name="Saad A.M."/>
            <person name="Yamada T."/>
        </authorList>
    </citation>
    <scope>NUCLEOTIDE SEQUENCE [LARGE SCALE GENOMIC DNA]</scope>
    <source>
        <strain evidence="2 3">EcS1</strain>
    </source>
</reference>
<sequence>MLYTYIEFDESKVPFYEELISGYDDWEQSILWQCMNDKLLPKFHENLNEVISSRLSRAPDELYRGISHSTLRQIQDLDIGDTFNTGHRVTSFTTDFAMARQFAGTYVYETRTILKLIDAPKAFNFQQEMINMLLAAPESEFRPRSSPFGTTDRGDKLDMVNREDEWMIPAGSELIILDQTAIDSIYTQVTVMIESKRP</sequence>
<comment type="function">
    <text evidence="1">ADP-ribosyltransferase that regulates transcription by ADP-ribosylation of host ribosomal protein S1. Additional identified targets include proteins involved in either translation or cellular metabolism such as elongation factor-Tu or trigger factor. Also reprograms the host's gene-expression system by RNAylating host ribosomal protein S1. ModB can attach NAD-capped RNAs to target proteins post-transcriptionally resulting in covalent RNA-protein conjugates.</text>
</comment>
<protein>
    <recommendedName>
        <fullName evidence="1">NAD--protein ADP-ribosyltransferase modB</fullName>
        <ecNumber evidence="1">2.4.2.31</ecNumber>
    </recommendedName>
</protein>
<dbReference type="HAMAP" id="MF_04142">
    <property type="entry name" value="MODB_T4"/>
    <property type="match status" value="1"/>
</dbReference>
<dbReference type="GO" id="GO:0044423">
    <property type="term" value="C:virion component"/>
    <property type="evidence" value="ECO:0007669"/>
    <property type="project" value="UniProtKB-UniRule"/>
</dbReference>
<feature type="active site" evidence="1">
    <location>
        <position position="165"/>
    </location>
</feature>
<keyword evidence="1" id="KW-0328">Glycosyltransferase</keyword>
<name>A0A2Z5ZC75_9CAUD</name>
<feature type="binding site" evidence="1">
    <location>
        <position position="64"/>
    </location>
    <ligand>
        <name>NAD(+)</name>
        <dbReference type="ChEBI" id="CHEBI:57540"/>
    </ligand>
</feature>
<gene>
    <name evidence="1" type="primary">modB</name>
</gene>
<evidence type="ECO:0000256" key="1">
    <source>
        <dbReference type="HAMAP-Rule" id="MF_04142"/>
    </source>
</evidence>
<dbReference type="Proteomes" id="UP000250157">
    <property type="component" value="Segment"/>
</dbReference>
<comment type="similarity">
    <text evidence="1">Belongs to the Tevenvirinae NAD--protein ADP-ribosyltransferase modA family.</text>
</comment>
<keyword evidence="3" id="KW-1185">Reference proteome</keyword>
<dbReference type="InterPro" id="IPR043662">
    <property type="entry name" value="ModB-like"/>
</dbReference>
<keyword evidence="1" id="KW-0548">Nucleotidyltransferase</keyword>